<gene>
    <name evidence="2" type="ORF">VR44_27040</name>
</gene>
<reference evidence="2 3" key="1">
    <citation type="submission" date="2015-02" db="EMBL/GenBank/DDBJ databases">
        <authorList>
            <person name="Ju K.-S."/>
            <person name="Doroghazi J.R."/>
            <person name="Metcalf W."/>
        </authorList>
    </citation>
    <scope>NUCLEOTIDE SEQUENCE [LARGE SCALE GENOMIC DNA]</scope>
    <source>
        <strain evidence="2 3">NRRL ISP-5550</strain>
    </source>
</reference>
<dbReference type="PATRIC" id="fig|68223.7.peg.1570"/>
<name>A0A0F4J1E5_9ACTN</name>
<dbReference type="GO" id="GO:0016740">
    <property type="term" value="F:transferase activity"/>
    <property type="evidence" value="ECO:0007669"/>
    <property type="project" value="UniProtKB-KW"/>
</dbReference>
<protein>
    <submittedName>
        <fullName evidence="2">Amidotransferase</fullName>
    </submittedName>
</protein>
<evidence type="ECO:0000256" key="1">
    <source>
        <dbReference type="SAM" id="Phobius"/>
    </source>
</evidence>
<comment type="caution">
    <text evidence="2">The sequence shown here is derived from an EMBL/GenBank/DDBJ whole genome shotgun (WGS) entry which is preliminary data.</text>
</comment>
<dbReference type="EMBL" id="JZWV01000807">
    <property type="protein sequence ID" value="KJY27689.1"/>
    <property type="molecule type" value="Genomic_DNA"/>
</dbReference>
<dbReference type="RefSeq" id="WP_045950224.1">
    <property type="nucleotide sequence ID" value="NZ_JZWV01000807.1"/>
</dbReference>
<feature type="transmembrane region" description="Helical" evidence="1">
    <location>
        <begin position="31"/>
        <end position="50"/>
    </location>
</feature>
<keyword evidence="1" id="KW-0472">Membrane</keyword>
<evidence type="ECO:0000313" key="3">
    <source>
        <dbReference type="Proteomes" id="UP000033551"/>
    </source>
</evidence>
<organism evidence="2 3">
    <name type="scientific">Streptomyces katrae</name>
    <dbReference type="NCBI Taxonomy" id="68223"/>
    <lineage>
        <taxon>Bacteria</taxon>
        <taxon>Bacillati</taxon>
        <taxon>Actinomycetota</taxon>
        <taxon>Actinomycetes</taxon>
        <taxon>Kitasatosporales</taxon>
        <taxon>Streptomycetaceae</taxon>
        <taxon>Streptomyces</taxon>
    </lineage>
</organism>
<dbReference type="AlphaFoldDB" id="A0A0F4J1E5"/>
<proteinExistence type="predicted"/>
<sequence length="55" mass="5790">MNGLNTVLIVLGLFLAGGVYSFQKQKMPKSVIVLLALGSAMCLAAGILRIQGLWA</sequence>
<evidence type="ECO:0000313" key="2">
    <source>
        <dbReference type="EMBL" id="KJY27689.1"/>
    </source>
</evidence>
<keyword evidence="1" id="KW-1133">Transmembrane helix</keyword>
<dbReference type="Proteomes" id="UP000033551">
    <property type="component" value="Unassembled WGS sequence"/>
</dbReference>
<keyword evidence="2" id="KW-0808">Transferase</keyword>
<accession>A0A0F4J1E5</accession>
<keyword evidence="1" id="KW-0812">Transmembrane</keyword>
<keyword evidence="3" id="KW-1185">Reference proteome</keyword>
<dbReference type="STRING" id="68223.GCA_002028425_01984"/>